<organism evidence="1 2">
    <name type="scientific">Stylosanthes scabra</name>
    <dbReference type="NCBI Taxonomy" id="79078"/>
    <lineage>
        <taxon>Eukaryota</taxon>
        <taxon>Viridiplantae</taxon>
        <taxon>Streptophyta</taxon>
        <taxon>Embryophyta</taxon>
        <taxon>Tracheophyta</taxon>
        <taxon>Spermatophyta</taxon>
        <taxon>Magnoliopsida</taxon>
        <taxon>eudicotyledons</taxon>
        <taxon>Gunneridae</taxon>
        <taxon>Pentapetalae</taxon>
        <taxon>rosids</taxon>
        <taxon>fabids</taxon>
        <taxon>Fabales</taxon>
        <taxon>Fabaceae</taxon>
        <taxon>Papilionoideae</taxon>
        <taxon>50 kb inversion clade</taxon>
        <taxon>dalbergioids sensu lato</taxon>
        <taxon>Dalbergieae</taxon>
        <taxon>Pterocarpus clade</taxon>
        <taxon>Stylosanthes</taxon>
    </lineage>
</organism>
<dbReference type="EMBL" id="JASCZI010000505">
    <property type="protein sequence ID" value="MED6112150.1"/>
    <property type="molecule type" value="Genomic_DNA"/>
</dbReference>
<keyword evidence="2" id="KW-1185">Reference proteome</keyword>
<accession>A0ABU6QJS2</accession>
<sequence length="222" mass="24777">MGVGGHKASSRISCVSSRSATSGAEELAQGNVKVMKIEEVAKISEPAKLRHYIHVHMTLHTDTPISPNSTKIHNDAAENFYDHDMHRRFAHLPDCEPAYAGTLALLTPMARTTLVVHYCRKLGRQPAGPHLSLRLTSLLLESIPKRKNRLQVGFALQKPILDSSESILAHPESSKPTIEFDPEIEKTLKKNRNRVKAQRALQFDQEEINSEEGASEKFLKKS</sequence>
<comment type="caution">
    <text evidence="1">The sequence shown here is derived from an EMBL/GenBank/DDBJ whole genome shotgun (WGS) entry which is preliminary data.</text>
</comment>
<dbReference type="Proteomes" id="UP001341840">
    <property type="component" value="Unassembled WGS sequence"/>
</dbReference>
<proteinExistence type="predicted"/>
<protein>
    <submittedName>
        <fullName evidence="1">Uncharacterized protein</fullName>
    </submittedName>
</protein>
<gene>
    <name evidence="1" type="ORF">PIB30_059116</name>
</gene>
<evidence type="ECO:0000313" key="2">
    <source>
        <dbReference type="Proteomes" id="UP001341840"/>
    </source>
</evidence>
<name>A0ABU6QJS2_9FABA</name>
<evidence type="ECO:0000313" key="1">
    <source>
        <dbReference type="EMBL" id="MED6112150.1"/>
    </source>
</evidence>
<reference evidence="1 2" key="1">
    <citation type="journal article" date="2023" name="Plants (Basel)">
        <title>Bridging the Gap: Combining Genomics and Transcriptomics Approaches to Understand Stylosanthes scabra, an Orphan Legume from the Brazilian Caatinga.</title>
        <authorList>
            <person name="Ferreira-Neto J.R.C."/>
            <person name="da Silva M.D."/>
            <person name="Binneck E."/>
            <person name="de Melo N.F."/>
            <person name="da Silva R.H."/>
            <person name="de Melo A.L.T.M."/>
            <person name="Pandolfi V."/>
            <person name="Bustamante F.O."/>
            <person name="Brasileiro-Vidal A.C."/>
            <person name="Benko-Iseppon A.M."/>
        </authorList>
    </citation>
    <scope>NUCLEOTIDE SEQUENCE [LARGE SCALE GENOMIC DNA]</scope>
    <source>
        <tissue evidence="1">Leaves</tissue>
    </source>
</reference>